<organism evidence="1 2">
    <name type="scientific">Lentinula aff. detonsa</name>
    <dbReference type="NCBI Taxonomy" id="2804958"/>
    <lineage>
        <taxon>Eukaryota</taxon>
        <taxon>Fungi</taxon>
        <taxon>Dikarya</taxon>
        <taxon>Basidiomycota</taxon>
        <taxon>Agaricomycotina</taxon>
        <taxon>Agaricomycetes</taxon>
        <taxon>Agaricomycetidae</taxon>
        <taxon>Agaricales</taxon>
        <taxon>Marasmiineae</taxon>
        <taxon>Omphalotaceae</taxon>
        <taxon>Lentinula</taxon>
    </lineage>
</organism>
<reference evidence="1" key="1">
    <citation type="submission" date="2022-08" db="EMBL/GenBank/DDBJ databases">
        <authorList>
            <consortium name="DOE Joint Genome Institute"/>
            <person name="Min B."/>
            <person name="Riley R."/>
            <person name="Sierra-Patev S."/>
            <person name="Naranjo-Ortiz M."/>
            <person name="Looney B."/>
            <person name="Konkel Z."/>
            <person name="Slot J.C."/>
            <person name="Sakamoto Y."/>
            <person name="Steenwyk J.L."/>
            <person name="Rokas A."/>
            <person name="Carro J."/>
            <person name="Camarero S."/>
            <person name="Ferreira P."/>
            <person name="Molpeceres G."/>
            <person name="Ruiz-Duenas F.J."/>
            <person name="Serrano A."/>
            <person name="Henrissat B."/>
            <person name="Drula E."/>
            <person name="Hughes K.W."/>
            <person name="Mata J.L."/>
            <person name="Ishikawa N.K."/>
            <person name="Vargas-Isla R."/>
            <person name="Ushijima S."/>
            <person name="Smith C.A."/>
            <person name="Ahrendt S."/>
            <person name="Andreopoulos W."/>
            <person name="He G."/>
            <person name="Labutti K."/>
            <person name="Lipzen A."/>
            <person name="Ng V."/>
            <person name="Sandor L."/>
            <person name="Barry K."/>
            <person name="Martinez A.T."/>
            <person name="Xiao Y."/>
            <person name="Gibbons J.G."/>
            <person name="Terashima K."/>
            <person name="Hibbett D.S."/>
            <person name="Grigoriev I.V."/>
        </authorList>
    </citation>
    <scope>NUCLEOTIDE SEQUENCE</scope>
    <source>
        <strain evidence="1">TFB10291</strain>
    </source>
</reference>
<gene>
    <name evidence="1" type="ORF">GGU10DRAFT_344143</name>
</gene>
<name>A0AA38NQB1_9AGAR</name>
<accession>A0AA38NQB1</accession>
<dbReference type="Proteomes" id="UP001163798">
    <property type="component" value="Unassembled WGS sequence"/>
</dbReference>
<comment type="caution">
    <text evidence="1">The sequence shown here is derived from an EMBL/GenBank/DDBJ whole genome shotgun (WGS) entry which is preliminary data.</text>
</comment>
<dbReference type="AlphaFoldDB" id="A0AA38NQB1"/>
<keyword evidence="2" id="KW-1185">Reference proteome</keyword>
<evidence type="ECO:0000313" key="2">
    <source>
        <dbReference type="Proteomes" id="UP001163798"/>
    </source>
</evidence>
<dbReference type="EMBL" id="MU793264">
    <property type="protein sequence ID" value="KAJ3789151.1"/>
    <property type="molecule type" value="Genomic_DNA"/>
</dbReference>
<sequence length="151" mass="17003">MLTASGSPLPAANDRPVIPLPANDRPLIRLRVELGLHSLGDTVLAIGDTMLDPTWTDKSKTQLIPKDVELTKDLRYEYHWVLLGTANFTDRGDEEAALNALLCIKLPPFKERGGTDWDYIESALNILTERDELENPHSVLEAFQYKRNGHR</sequence>
<protein>
    <submittedName>
        <fullName evidence="1">Uncharacterized protein</fullName>
    </submittedName>
</protein>
<evidence type="ECO:0000313" key="1">
    <source>
        <dbReference type="EMBL" id="KAJ3789151.1"/>
    </source>
</evidence>
<proteinExistence type="predicted"/>